<organism evidence="2">
    <name type="scientific">bioreactor metagenome</name>
    <dbReference type="NCBI Taxonomy" id="1076179"/>
    <lineage>
        <taxon>unclassified sequences</taxon>
        <taxon>metagenomes</taxon>
        <taxon>ecological metagenomes</taxon>
    </lineage>
</organism>
<sequence length="83" mass="8971">MLLEIRLAFGIAPLYRVAAHRGAPDAVLKHLTALLRPAVSRVSGGEEDHGGDEGEQDQRHRGGQNISYRSLFHGAAPLSLCRS</sequence>
<dbReference type="AlphaFoldDB" id="A0A645JBJ5"/>
<gene>
    <name evidence="2" type="ORF">SDC9_208250</name>
</gene>
<name>A0A645JBJ5_9ZZZZ</name>
<comment type="caution">
    <text evidence="2">The sequence shown here is derived from an EMBL/GenBank/DDBJ whole genome shotgun (WGS) entry which is preliminary data.</text>
</comment>
<reference evidence="2" key="1">
    <citation type="submission" date="2019-08" db="EMBL/GenBank/DDBJ databases">
        <authorList>
            <person name="Kucharzyk K."/>
            <person name="Murdoch R.W."/>
            <person name="Higgins S."/>
            <person name="Loffler F."/>
        </authorList>
    </citation>
    <scope>NUCLEOTIDE SEQUENCE</scope>
</reference>
<dbReference type="EMBL" id="VSSQ01135896">
    <property type="protein sequence ID" value="MPN60522.1"/>
    <property type="molecule type" value="Genomic_DNA"/>
</dbReference>
<accession>A0A645JBJ5</accession>
<protein>
    <submittedName>
        <fullName evidence="2">Uncharacterized protein</fullName>
    </submittedName>
</protein>
<proteinExistence type="predicted"/>
<evidence type="ECO:0000313" key="2">
    <source>
        <dbReference type="EMBL" id="MPN60522.1"/>
    </source>
</evidence>
<evidence type="ECO:0000256" key="1">
    <source>
        <dbReference type="SAM" id="MobiDB-lite"/>
    </source>
</evidence>
<feature type="compositionally biased region" description="Basic and acidic residues" evidence="1">
    <location>
        <begin position="44"/>
        <end position="60"/>
    </location>
</feature>
<feature type="region of interest" description="Disordered" evidence="1">
    <location>
        <begin position="41"/>
        <end position="67"/>
    </location>
</feature>